<dbReference type="Gene3D" id="3.30.500.20">
    <property type="entry name" value="BH3703-like domains"/>
    <property type="match status" value="1"/>
</dbReference>
<dbReference type="RefSeq" id="WP_054554081.1">
    <property type="nucleotide sequence ID" value="NZ_LJTC01000011.1"/>
</dbReference>
<evidence type="ECO:0000313" key="2">
    <source>
        <dbReference type="Proteomes" id="UP000050378"/>
    </source>
</evidence>
<sequence>MTTNSQIPQQLGQYLYQQINGDWSKAMLVIDCQHDEVITCQAFYEKEADETQHPIAVSDHIIDLFKTLFDSAIQNQPENWQRAIFNLTRQGNFSIAFDKENNDENQ</sequence>
<name>A0A0N8HK07_9GAMM</name>
<dbReference type="EMBL" id="LJTC01000011">
    <property type="protein sequence ID" value="KPM82552.1"/>
    <property type="molecule type" value="Genomic_DNA"/>
</dbReference>
<dbReference type="OrthoDB" id="6197240at2"/>
<dbReference type="Proteomes" id="UP000050378">
    <property type="component" value="Unassembled WGS sequence"/>
</dbReference>
<accession>A0A0N8HK07</accession>
<dbReference type="PATRIC" id="fig|570156.3.peg.1212"/>
<dbReference type="InterPro" id="IPR036170">
    <property type="entry name" value="YezG-like_sf"/>
</dbReference>
<gene>
    <name evidence="1" type="ORF">AOG27_16415</name>
</gene>
<dbReference type="AlphaFoldDB" id="A0A0N8HK07"/>
<proteinExistence type="predicted"/>
<dbReference type="STRING" id="570156.AOG27_16415"/>
<evidence type="ECO:0000313" key="1">
    <source>
        <dbReference type="EMBL" id="KPM82552.1"/>
    </source>
</evidence>
<protein>
    <recommendedName>
        <fullName evidence="3">DUF600 domain-containing protein</fullName>
    </recommendedName>
</protein>
<reference evidence="1 2" key="1">
    <citation type="submission" date="2015-09" db="EMBL/GenBank/DDBJ databases">
        <title>Draft Genome Sequence of Pseudoalteromonas lipolytica UCD-48B.</title>
        <authorList>
            <person name="Krusor M."/>
            <person name="Coil D.A."/>
            <person name="Lang J.M."/>
            <person name="Eisen J.A."/>
            <person name="Alexiev A."/>
        </authorList>
    </citation>
    <scope>NUCLEOTIDE SEQUENCE [LARGE SCALE GENOMIC DNA]</scope>
    <source>
        <strain evidence="1 2">UCD-48B</strain>
    </source>
</reference>
<dbReference type="SUPFAM" id="SSF160424">
    <property type="entry name" value="BH3703-like"/>
    <property type="match status" value="1"/>
</dbReference>
<evidence type="ECO:0008006" key="3">
    <source>
        <dbReference type="Google" id="ProtNLM"/>
    </source>
</evidence>
<organism evidence="1 2">
    <name type="scientific">Pseudoalteromonas lipolytica</name>
    <dbReference type="NCBI Taxonomy" id="570156"/>
    <lineage>
        <taxon>Bacteria</taxon>
        <taxon>Pseudomonadati</taxon>
        <taxon>Pseudomonadota</taxon>
        <taxon>Gammaproteobacteria</taxon>
        <taxon>Alteromonadales</taxon>
        <taxon>Pseudoalteromonadaceae</taxon>
        <taxon>Pseudoalteromonas</taxon>
    </lineage>
</organism>
<comment type="caution">
    <text evidence="1">The sequence shown here is derived from an EMBL/GenBank/DDBJ whole genome shotgun (WGS) entry which is preliminary data.</text>
</comment>